<gene>
    <name evidence="2" type="ORF">J2I47_08210</name>
</gene>
<dbReference type="RefSeq" id="WP_207364079.1">
    <property type="nucleotide sequence ID" value="NZ_JAFMYV010000003.1"/>
</dbReference>
<proteinExistence type="predicted"/>
<dbReference type="EMBL" id="JAFMYV010000003">
    <property type="protein sequence ID" value="MBO0936522.1"/>
    <property type="molecule type" value="Genomic_DNA"/>
</dbReference>
<feature type="transmembrane region" description="Helical" evidence="1">
    <location>
        <begin position="20"/>
        <end position="42"/>
    </location>
</feature>
<protein>
    <submittedName>
        <fullName evidence="2">Uncharacterized protein</fullName>
    </submittedName>
</protein>
<feature type="transmembrane region" description="Helical" evidence="1">
    <location>
        <begin position="63"/>
        <end position="86"/>
    </location>
</feature>
<keyword evidence="1" id="KW-0812">Transmembrane</keyword>
<keyword evidence="1" id="KW-1133">Transmembrane helix</keyword>
<evidence type="ECO:0000313" key="2">
    <source>
        <dbReference type="EMBL" id="MBO0936522.1"/>
    </source>
</evidence>
<organism evidence="2 3">
    <name type="scientific">Fibrella rubiginis</name>
    <dbReference type="NCBI Taxonomy" id="2817060"/>
    <lineage>
        <taxon>Bacteria</taxon>
        <taxon>Pseudomonadati</taxon>
        <taxon>Bacteroidota</taxon>
        <taxon>Cytophagia</taxon>
        <taxon>Cytophagales</taxon>
        <taxon>Spirosomataceae</taxon>
        <taxon>Fibrella</taxon>
    </lineage>
</organism>
<keyword evidence="3" id="KW-1185">Reference proteome</keyword>
<keyword evidence="1" id="KW-0472">Membrane</keyword>
<name>A0A939GCG0_9BACT</name>
<dbReference type="AlphaFoldDB" id="A0A939GCG0"/>
<dbReference type="Proteomes" id="UP000664034">
    <property type="component" value="Unassembled WGS sequence"/>
</dbReference>
<evidence type="ECO:0000313" key="3">
    <source>
        <dbReference type="Proteomes" id="UP000664034"/>
    </source>
</evidence>
<reference evidence="2" key="1">
    <citation type="submission" date="2021-03" db="EMBL/GenBank/DDBJ databases">
        <title>Fibrella sp. HMF5335 genome sequencing and assembly.</title>
        <authorList>
            <person name="Kang H."/>
            <person name="Kim H."/>
            <person name="Bae S."/>
            <person name="Joh K."/>
        </authorList>
    </citation>
    <scope>NUCLEOTIDE SEQUENCE</scope>
    <source>
        <strain evidence="2">HMF5335</strain>
    </source>
</reference>
<accession>A0A939GCG0</accession>
<sequence length="94" mass="10307">MSKKANTYVSPDGRVVGWRWFRVPAVLWLIVVGSALTALALMGRVGYLLARRGPIQPGDDFNLTVFVLLLSGAGALVFSFVVFMLARPEEPDNQ</sequence>
<comment type="caution">
    <text evidence="2">The sequence shown here is derived from an EMBL/GenBank/DDBJ whole genome shotgun (WGS) entry which is preliminary data.</text>
</comment>
<evidence type="ECO:0000256" key="1">
    <source>
        <dbReference type="SAM" id="Phobius"/>
    </source>
</evidence>